<evidence type="ECO:0000256" key="6">
    <source>
        <dbReference type="ARBA" id="ARBA00023136"/>
    </source>
</evidence>
<keyword evidence="10" id="KW-1185">Reference proteome</keyword>
<evidence type="ECO:0000313" key="9">
    <source>
        <dbReference type="EMBL" id="TDC70748.1"/>
    </source>
</evidence>
<keyword evidence="6 7" id="KW-0472">Membrane</keyword>
<proteinExistence type="inferred from homology"/>
<dbReference type="InterPro" id="IPR036259">
    <property type="entry name" value="MFS_trans_sf"/>
</dbReference>
<dbReference type="Proteomes" id="UP000295345">
    <property type="component" value="Unassembled WGS sequence"/>
</dbReference>
<feature type="transmembrane region" description="Helical" evidence="7">
    <location>
        <begin position="195"/>
        <end position="222"/>
    </location>
</feature>
<evidence type="ECO:0000256" key="7">
    <source>
        <dbReference type="SAM" id="Phobius"/>
    </source>
</evidence>
<comment type="caution">
    <text evidence="9">The sequence shown here is derived from an EMBL/GenBank/DDBJ whole genome shotgun (WGS) entry which is preliminary data.</text>
</comment>
<dbReference type="PANTHER" id="PTHR23514:SF3">
    <property type="entry name" value="BYPASS OF STOP CODON PROTEIN 6"/>
    <property type="match status" value="1"/>
</dbReference>
<dbReference type="InterPro" id="IPR011701">
    <property type="entry name" value="MFS"/>
</dbReference>
<keyword evidence="5 7" id="KW-1133">Transmembrane helix</keyword>
<evidence type="ECO:0000256" key="4">
    <source>
        <dbReference type="ARBA" id="ARBA00022692"/>
    </source>
</evidence>
<dbReference type="AlphaFoldDB" id="A0A4R4T1S4"/>
<evidence type="ECO:0000256" key="3">
    <source>
        <dbReference type="ARBA" id="ARBA00022448"/>
    </source>
</evidence>
<organism evidence="9 10">
    <name type="scientific">Streptomyces hainanensis</name>
    <dbReference type="NCBI Taxonomy" id="402648"/>
    <lineage>
        <taxon>Bacteria</taxon>
        <taxon>Bacillati</taxon>
        <taxon>Actinomycetota</taxon>
        <taxon>Actinomycetes</taxon>
        <taxon>Kitasatosporales</taxon>
        <taxon>Streptomycetaceae</taxon>
        <taxon>Streptomyces</taxon>
    </lineage>
</organism>
<gene>
    <name evidence="9" type="ORF">E1283_24355</name>
</gene>
<dbReference type="RefSeq" id="WP_132820279.1">
    <property type="nucleotide sequence ID" value="NZ_SMKI01000299.1"/>
</dbReference>
<keyword evidence="3" id="KW-0813">Transport</keyword>
<feature type="transmembrane region" description="Helical" evidence="7">
    <location>
        <begin position="265"/>
        <end position="283"/>
    </location>
</feature>
<evidence type="ECO:0000313" key="10">
    <source>
        <dbReference type="Proteomes" id="UP000295345"/>
    </source>
</evidence>
<feature type="transmembrane region" description="Helical" evidence="7">
    <location>
        <begin position="234"/>
        <end position="253"/>
    </location>
</feature>
<dbReference type="OrthoDB" id="9795150at2"/>
<feature type="transmembrane region" description="Helical" evidence="7">
    <location>
        <begin position="352"/>
        <end position="372"/>
    </location>
</feature>
<feature type="transmembrane region" description="Helical" evidence="7">
    <location>
        <begin position="289"/>
        <end position="312"/>
    </location>
</feature>
<dbReference type="InterPro" id="IPR020846">
    <property type="entry name" value="MFS_dom"/>
</dbReference>
<dbReference type="Gene3D" id="1.20.1250.20">
    <property type="entry name" value="MFS general substrate transporter like domains"/>
    <property type="match status" value="2"/>
</dbReference>
<feature type="transmembrane region" description="Helical" evidence="7">
    <location>
        <begin position="324"/>
        <end position="346"/>
    </location>
</feature>
<protein>
    <submittedName>
        <fullName evidence="9">MFS transporter</fullName>
    </submittedName>
</protein>
<dbReference type="Pfam" id="PF07690">
    <property type="entry name" value="MFS_1"/>
    <property type="match status" value="1"/>
</dbReference>
<keyword evidence="4 7" id="KW-0812">Transmembrane</keyword>
<feature type="transmembrane region" description="Helical" evidence="7">
    <location>
        <begin position="38"/>
        <end position="57"/>
    </location>
</feature>
<dbReference type="InterPro" id="IPR051788">
    <property type="entry name" value="MFS_Transporter"/>
</dbReference>
<dbReference type="GO" id="GO:0005886">
    <property type="term" value="C:plasma membrane"/>
    <property type="evidence" value="ECO:0007669"/>
    <property type="project" value="UniProtKB-SubCell"/>
</dbReference>
<comment type="similarity">
    <text evidence="2">Belongs to the major facilitator superfamily.</text>
</comment>
<dbReference type="PROSITE" id="PS50850">
    <property type="entry name" value="MFS"/>
    <property type="match status" value="1"/>
</dbReference>
<evidence type="ECO:0000256" key="2">
    <source>
        <dbReference type="ARBA" id="ARBA00008335"/>
    </source>
</evidence>
<comment type="subcellular location">
    <subcellularLocation>
        <location evidence="1">Cell membrane</location>
        <topology evidence="1">Multi-pass membrane protein</topology>
    </subcellularLocation>
</comment>
<dbReference type="GO" id="GO:0022857">
    <property type="term" value="F:transmembrane transporter activity"/>
    <property type="evidence" value="ECO:0007669"/>
    <property type="project" value="InterPro"/>
</dbReference>
<dbReference type="SUPFAM" id="SSF103473">
    <property type="entry name" value="MFS general substrate transporter"/>
    <property type="match status" value="1"/>
</dbReference>
<feature type="transmembrane region" description="Helical" evidence="7">
    <location>
        <begin position="129"/>
        <end position="148"/>
    </location>
</feature>
<dbReference type="PANTHER" id="PTHR23514">
    <property type="entry name" value="BYPASS OF STOP CODON PROTEIN 6"/>
    <property type="match status" value="1"/>
</dbReference>
<feature type="domain" description="Major facilitator superfamily (MFS) profile" evidence="8">
    <location>
        <begin position="3"/>
        <end position="380"/>
    </location>
</feature>
<sequence length="387" mass="38461">MSLFVLACFAYVSMALPDSVLGVAWPAMSVDFDQPVGALGLLLPFGVGAAVLSSAMTGRLLTWMSLGRLLTVSTVLSVAAMAGYAAAPSFWGVAAATVLLGLASGAIDSALNAYAAGRFGPRQITWMHASYGLGSVIGPAVVTLVLSTDVGWRWAYVVLAGTQAALGCAFVANSGRWAADARPADARPRGATPRASTALVLGSGVFVLQTGVEGGIGLWGYLYLTAGQGLPADVAGLVVSGYWGVMFLGRLALGPLAERVGVGPMLAGSVAGIVAGTGAMAAPGPVARAVGGLLLVALASAPVFPLLILTTADRVGGEQADRAIGVQLAAANASNLLLPGVVGLLVERSGAAVIGPALLAFALAMAAAYALLARLGRRAGGPVASPA</sequence>
<evidence type="ECO:0000259" key="8">
    <source>
        <dbReference type="PROSITE" id="PS50850"/>
    </source>
</evidence>
<feature type="transmembrane region" description="Helical" evidence="7">
    <location>
        <begin position="69"/>
        <end position="87"/>
    </location>
</feature>
<dbReference type="EMBL" id="SMKI01000299">
    <property type="protein sequence ID" value="TDC70748.1"/>
    <property type="molecule type" value="Genomic_DNA"/>
</dbReference>
<evidence type="ECO:0000256" key="1">
    <source>
        <dbReference type="ARBA" id="ARBA00004651"/>
    </source>
</evidence>
<feature type="transmembrane region" description="Helical" evidence="7">
    <location>
        <begin position="154"/>
        <end position="174"/>
    </location>
</feature>
<accession>A0A4R4T1S4</accession>
<feature type="transmembrane region" description="Helical" evidence="7">
    <location>
        <begin position="93"/>
        <end position="117"/>
    </location>
</feature>
<evidence type="ECO:0000256" key="5">
    <source>
        <dbReference type="ARBA" id="ARBA00022989"/>
    </source>
</evidence>
<name>A0A4R4T1S4_9ACTN</name>
<reference evidence="9 10" key="1">
    <citation type="submission" date="2019-03" db="EMBL/GenBank/DDBJ databases">
        <title>Draft genome sequences of novel Actinobacteria.</title>
        <authorList>
            <person name="Sahin N."/>
            <person name="Ay H."/>
            <person name="Saygin H."/>
        </authorList>
    </citation>
    <scope>NUCLEOTIDE SEQUENCE [LARGE SCALE GENOMIC DNA]</scope>
    <source>
        <strain evidence="9 10">DSM 41900</strain>
    </source>
</reference>